<dbReference type="AlphaFoldDB" id="A0A239KLE9"/>
<keyword evidence="1" id="KW-0472">Membrane</keyword>
<feature type="transmembrane region" description="Helical" evidence="1">
    <location>
        <begin position="12"/>
        <end position="32"/>
    </location>
</feature>
<dbReference type="RefSeq" id="WP_089400907.1">
    <property type="nucleotide sequence ID" value="NZ_FZOT01000016.1"/>
</dbReference>
<sequence length="282" mass="30564">MDPFHPARRPLAWLPSLLLASVILAMLAHGPISQWPDYHRFADVSRFLGMPHAADVLSNAGFALIALWGWRRLSPRRREAELAPAWPGYRLFLAALLLTACGSAFYHLAPDNSRLVWDRLPIALACAGLLAAVRAECVPGADAGRDCLWLSLAAAASVGWWQVTEGFGAGDLRPYLLLQAAPMLLISLWQGIYRAPRGDRWLAGAALLLYALAKLTEMHDHELLQATGMVSGHTLKHLFASAAAAVLVYRPLRGLSRTAAESTLPCSGRADAAHNDGVKTLL</sequence>
<protein>
    <recommendedName>
        <fullName evidence="4">Ceramidase</fullName>
    </recommendedName>
</protein>
<evidence type="ECO:0000313" key="3">
    <source>
        <dbReference type="Proteomes" id="UP000198284"/>
    </source>
</evidence>
<gene>
    <name evidence="2" type="ORF">SAMN06265795_11618</name>
</gene>
<feature type="transmembrane region" description="Helical" evidence="1">
    <location>
        <begin position="52"/>
        <end position="70"/>
    </location>
</feature>
<name>A0A239KLE9_9BURK</name>
<keyword evidence="3" id="KW-1185">Reference proteome</keyword>
<keyword evidence="1" id="KW-0812">Transmembrane</keyword>
<keyword evidence="1" id="KW-1133">Transmembrane helix</keyword>
<evidence type="ECO:0000256" key="1">
    <source>
        <dbReference type="SAM" id="Phobius"/>
    </source>
</evidence>
<proteinExistence type="predicted"/>
<dbReference type="EMBL" id="FZOT01000016">
    <property type="protein sequence ID" value="SNT18004.1"/>
    <property type="molecule type" value="Genomic_DNA"/>
</dbReference>
<feature type="transmembrane region" description="Helical" evidence="1">
    <location>
        <begin position="91"/>
        <end position="109"/>
    </location>
</feature>
<evidence type="ECO:0000313" key="2">
    <source>
        <dbReference type="EMBL" id="SNT18004.1"/>
    </source>
</evidence>
<dbReference type="Proteomes" id="UP000198284">
    <property type="component" value="Unassembled WGS sequence"/>
</dbReference>
<reference evidence="2 3" key="1">
    <citation type="submission" date="2017-06" db="EMBL/GenBank/DDBJ databases">
        <authorList>
            <person name="Kim H.J."/>
            <person name="Triplett B.A."/>
        </authorList>
    </citation>
    <scope>NUCLEOTIDE SEQUENCE [LARGE SCALE GENOMIC DNA]</scope>
    <source>
        <strain evidence="2 3">U15</strain>
    </source>
</reference>
<evidence type="ECO:0008006" key="4">
    <source>
        <dbReference type="Google" id="ProtNLM"/>
    </source>
</evidence>
<organism evidence="2 3">
    <name type="scientific">Noviherbaspirillum humi</name>
    <dbReference type="NCBI Taxonomy" id="1688639"/>
    <lineage>
        <taxon>Bacteria</taxon>
        <taxon>Pseudomonadati</taxon>
        <taxon>Pseudomonadota</taxon>
        <taxon>Betaproteobacteria</taxon>
        <taxon>Burkholderiales</taxon>
        <taxon>Oxalobacteraceae</taxon>
        <taxon>Noviherbaspirillum</taxon>
    </lineage>
</organism>
<accession>A0A239KLE9</accession>
<dbReference type="PANTHER" id="PTHR34368">
    <property type="entry name" value="OS01G0962200 PROTEIN"/>
    <property type="match status" value="1"/>
</dbReference>
<dbReference type="OrthoDB" id="6088058at2"/>
<dbReference type="PANTHER" id="PTHR34368:SF1">
    <property type="entry name" value="OS01G0962200 PROTEIN"/>
    <property type="match status" value="1"/>
</dbReference>